<name>A0ABU6JE13_9BURK</name>
<dbReference type="Pfam" id="PF11329">
    <property type="entry name" value="DUF3131"/>
    <property type="match status" value="1"/>
</dbReference>
<evidence type="ECO:0000256" key="1">
    <source>
        <dbReference type="SAM" id="SignalP"/>
    </source>
</evidence>
<reference evidence="3 4" key="1">
    <citation type="submission" date="2023-10" db="EMBL/GenBank/DDBJ databases">
        <title>Noviherbaspirillum sp. CPCC 100848 genome assembly.</title>
        <authorList>
            <person name="Li X.Y."/>
            <person name="Fang X.M."/>
        </authorList>
    </citation>
    <scope>NUCLEOTIDE SEQUENCE [LARGE SCALE GENOMIC DNA]</scope>
    <source>
        <strain evidence="3 4">CPCC 100848</strain>
    </source>
</reference>
<dbReference type="RefSeq" id="WP_326508584.1">
    <property type="nucleotide sequence ID" value="NZ_JAWIIV010000023.1"/>
</dbReference>
<evidence type="ECO:0000259" key="2">
    <source>
        <dbReference type="Pfam" id="PF11329"/>
    </source>
</evidence>
<evidence type="ECO:0000313" key="3">
    <source>
        <dbReference type="EMBL" id="MEC4721901.1"/>
    </source>
</evidence>
<dbReference type="InterPro" id="IPR021478">
    <property type="entry name" value="DUF3131"/>
</dbReference>
<dbReference type="Proteomes" id="UP001352263">
    <property type="component" value="Unassembled WGS sequence"/>
</dbReference>
<proteinExistence type="predicted"/>
<protein>
    <submittedName>
        <fullName evidence="3">DUF3131 domain-containing protein</fullName>
    </submittedName>
</protein>
<dbReference type="PROSITE" id="PS51257">
    <property type="entry name" value="PROKAR_LIPOPROTEIN"/>
    <property type="match status" value="1"/>
</dbReference>
<organism evidence="3 4">
    <name type="scientific">Noviherbaspirillum album</name>
    <dbReference type="NCBI Taxonomy" id="3080276"/>
    <lineage>
        <taxon>Bacteria</taxon>
        <taxon>Pseudomonadati</taxon>
        <taxon>Pseudomonadota</taxon>
        <taxon>Betaproteobacteria</taxon>
        <taxon>Burkholderiales</taxon>
        <taxon>Oxalobacteraceae</taxon>
        <taxon>Noviherbaspirillum</taxon>
    </lineage>
</organism>
<keyword evidence="4" id="KW-1185">Reference proteome</keyword>
<comment type="caution">
    <text evidence="3">The sequence shown here is derived from an EMBL/GenBank/DDBJ whole genome shotgun (WGS) entry which is preliminary data.</text>
</comment>
<accession>A0ABU6JE13</accession>
<feature type="domain" description="DUF3131" evidence="2">
    <location>
        <begin position="54"/>
        <end position="428"/>
    </location>
</feature>
<keyword evidence="1" id="KW-0732">Signal</keyword>
<dbReference type="EMBL" id="JAWIIV010000023">
    <property type="protein sequence ID" value="MEC4721901.1"/>
    <property type="molecule type" value="Genomic_DNA"/>
</dbReference>
<feature type="signal peptide" evidence="1">
    <location>
        <begin position="1"/>
        <end position="20"/>
    </location>
</feature>
<dbReference type="Gene3D" id="1.50.10.140">
    <property type="match status" value="1"/>
</dbReference>
<evidence type="ECO:0000313" key="4">
    <source>
        <dbReference type="Proteomes" id="UP001352263"/>
    </source>
</evidence>
<feature type="chain" id="PRO_5045568823" evidence="1">
    <location>
        <begin position="21"/>
        <end position="470"/>
    </location>
</feature>
<sequence length="470" mass="52459">MLKRRALSAACALAAGALLAGCGVVSSQLGKARDAALHEGDVGRYGRLNAQELQWAKVAWRYFENNTNPDNGLVNSFDRYPTFSMWHAADYMAALAAAHDFGLIDAREFDSRMSRLLKFLNTMDLSEGSVPNKLYNSLTGKMVSYANQPGDIGWSAIEVGRLLTWMRIIGGRYPQYQEYFDKAVLRWNFCQVIDNCGAMSGVSRENGQRSSYQEGRLGYEQVGAAGFAAWGFDASRIWNSPRIESVTILGVRVPYDARDPRITGAPSSALTMPYVLMGMELGWRYPGGVDAPPAGADYRDMAERIYRAQEARFRREGVLTARSDYQMREPPYAVTDGVFVSGFPWNTVGADGKEYEKLALVSTRAAFGMWVLWPGEYTDRLMQAVQPLHHPERGWFEGRLEHSGAVLETVSLSTNAMVLETLLFKVRGRLMPDETRKGYFARKLDDPFARPNQCLPSERPMCTPIPAAAR</sequence>
<gene>
    <name evidence="3" type="ORF">RY831_22285</name>
</gene>